<organism evidence="7">
    <name type="scientific">Menopon gallinae</name>
    <name type="common">poultry shaft louse</name>
    <dbReference type="NCBI Taxonomy" id="328185"/>
    <lineage>
        <taxon>Eukaryota</taxon>
        <taxon>Metazoa</taxon>
        <taxon>Ecdysozoa</taxon>
        <taxon>Arthropoda</taxon>
        <taxon>Hexapoda</taxon>
        <taxon>Insecta</taxon>
        <taxon>Pterygota</taxon>
        <taxon>Neoptera</taxon>
        <taxon>Paraneoptera</taxon>
        <taxon>Psocodea</taxon>
        <taxon>Troctomorpha</taxon>
        <taxon>Phthiraptera</taxon>
        <taxon>Amblycera</taxon>
        <taxon>Menoponidae</taxon>
        <taxon>Menopon</taxon>
    </lineage>
</organism>
<evidence type="ECO:0000256" key="4">
    <source>
        <dbReference type="ARBA" id="ARBA00023125"/>
    </source>
</evidence>
<dbReference type="SUPFAM" id="SSF46785">
    <property type="entry name" value="Winged helix' DNA-binding domain"/>
    <property type="match status" value="1"/>
</dbReference>
<evidence type="ECO:0000256" key="3">
    <source>
        <dbReference type="ARBA" id="ARBA00022840"/>
    </source>
</evidence>
<dbReference type="Pfam" id="PF09397">
    <property type="entry name" value="FtsK_gamma"/>
    <property type="match status" value="1"/>
</dbReference>
<feature type="compositionally biased region" description="Basic and acidic residues" evidence="5">
    <location>
        <begin position="16"/>
        <end position="26"/>
    </location>
</feature>
<dbReference type="Pfam" id="PF17854">
    <property type="entry name" value="FtsK_alpha"/>
    <property type="match status" value="1"/>
</dbReference>
<dbReference type="Gene3D" id="1.10.10.10">
    <property type="entry name" value="Winged helix-like DNA-binding domain superfamily/Winged helix DNA-binding domain"/>
    <property type="match status" value="1"/>
</dbReference>
<gene>
    <name evidence="7" type="ORF">PYX00_011135</name>
</gene>
<name>A0AAW2H6A7_9NEOP</name>
<evidence type="ECO:0000313" key="7">
    <source>
        <dbReference type="EMBL" id="KAL0263835.1"/>
    </source>
</evidence>
<feature type="domain" description="FtsK" evidence="6">
    <location>
        <begin position="142"/>
        <end position="350"/>
    </location>
</feature>
<proteinExistence type="inferred from homology"/>
<evidence type="ECO:0000259" key="6">
    <source>
        <dbReference type="PROSITE" id="PS50901"/>
    </source>
</evidence>
<feature type="region of interest" description="Disordered" evidence="5">
    <location>
        <begin position="1"/>
        <end position="26"/>
    </location>
</feature>
<dbReference type="CDD" id="cd01127">
    <property type="entry name" value="TrwB_TraG_TraD_VirD4"/>
    <property type="match status" value="1"/>
</dbReference>
<dbReference type="EMBL" id="JARGDH010000093">
    <property type="protein sequence ID" value="KAL0263835.1"/>
    <property type="molecule type" value="Genomic_DNA"/>
</dbReference>
<keyword evidence="2" id="KW-0547">Nucleotide-binding</keyword>
<dbReference type="InterPro" id="IPR002543">
    <property type="entry name" value="FtsK_dom"/>
</dbReference>
<dbReference type="Gene3D" id="3.40.50.300">
    <property type="entry name" value="P-loop containing nucleotide triphosphate hydrolases"/>
    <property type="match status" value="1"/>
</dbReference>
<dbReference type="InterPro" id="IPR036390">
    <property type="entry name" value="WH_DNA-bd_sf"/>
</dbReference>
<comment type="similarity">
    <text evidence="1">Belongs to the FtsK/SpoIIIE/SftA family.</text>
</comment>
<dbReference type="SUPFAM" id="SSF52540">
    <property type="entry name" value="P-loop containing nucleoside triphosphate hydrolases"/>
    <property type="match status" value="1"/>
</dbReference>
<comment type="caution">
    <text evidence="7">The sequence shown here is derived from an EMBL/GenBank/DDBJ whole genome shotgun (WGS) entry which is preliminary data.</text>
</comment>
<evidence type="ECO:0000256" key="2">
    <source>
        <dbReference type="ARBA" id="ARBA00022741"/>
    </source>
</evidence>
<dbReference type="PANTHER" id="PTHR22683:SF41">
    <property type="entry name" value="DNA TRANSLOCASE FTSK"/>
    <property type="match status" value="1"/>
</dbReference>
<sequence length="484" mass="53612">MGFEAKDAIAIEDSPPDNKEERSSMSTQEIKELAIRLEQVIKEFGIDGKIVNIQPGPVVTLFEITIPPGVKTSKVISLETDIALRMKAFSVRIAVVPGKDVIGIEIPNQKRKTVYLRKLLEHKAFTKSEAALPLILGLEISGKPVVVDLATMPHLLVAGTTGSGKSVAINDMILSLLYKLSPQQCKMIMIDPKMLELSIYQDIPHLLTPVVTDPKKAIYALKWAVKQMEHRYNLMSYLGVRNISGYNAKLKDISAISAIKASILEKEGYELDFPFMPYIIVIIDEMADLMLVAGKEIEAAVQRLAQMARAAGIHLIMATQRPSVDVITGTIKANFPTRISFQVSSRIDSNTILGDKGAEQLLGKGDMLYMMGVGRLLRVHAPFVSDKEVDTVVSILKEMATPEYINDITTEKGTSESKNEDDHLDELYDEVVNLIKQEQKVSTSYIQRRFQIGYNRAARIIESLEENGVISKASATGKREILIS</sequence>
<dbReference type="GO" id="GO:0005524">
    <property type="term" value="F:ATP binding"/>
    <property type="evidence" value="ECO:0007669"/>
    <property type="project" value="UniProtKB-KW"/>
</dbReference>
<dbReference type="InterPro" id="IPR003593">
    <property type="entry name" value="AAA+_ATPase"/>
</dbReference>
<dbReference type="InterPro" id="IPR018541">
    <property type="entry name" value="Ftsk_gamma"/>
</dbReference>
<dbReference type="PANTHER" id="PTHR22683">
    <property type="entry name" value="SPORULATION PROTEIN RELATED"/>
    <property type="match status" value="1"/>
</dbReference>
<dbReference type="SMART" id="SM00843">
    <property type="entry name" value="Ftsk_gamma"/>
    <property type="match status" value="1"/>
</dbReference>
<evidence type="ECO:0000256" key="5">
    <source>
        <dbReference type="SAM" id="MobiDB-lite"/>
    </source>
</evidence>
<keyword evidence="4" id="KW-0238">DNA-binding</keyword>
<protein>
    <recommendedName>
        <fullName evidence="6">FtsK domain-containing protein</fullName>
    </recommendedName>
</protein>
<dbReference type="Pfam" id="PF01580">
    <property type="entry name" value="FtsK_SpoIIIE"/>
    <property type="match status" value="1"/>
</dbReference>
<dbReference type="InterPro" id="IPR050206">
    <property type="entry name" value="FtsK/SpoIIIE/SftA"/>
</dbReference>
<dbReference type="InterPro" id="IPR041027">
    <property type="entry name" value="FtsK_alpha"/>
</dbReference>
<dbReference type="SMART" id="SM00382">
    <property type="entry name" value="AAA"/>
    <property type="match status" value="1"/>
</dbReference>
<dbReference type="GO" id="GO:0003677">
    <property type="term" value="F:DNA binding"/>
    <property type="evidence" value="ECO:0007669"/>
    <property type="project" value="UniProtKB-KW"/>
</dbReference>
<reference evidence="7" key="1">
    <citation type="journal article" date="2024" name="Gigascience">
        <title>Chromosome-level genome of the poultry shaft louse Menopon gallinae provides insight into the host-switching and adaptive evolution of parasitic lice.</title>
        <authorList>
            <person name="Xu Y."/>
            <person name="Ma L."/>
            <person name="Liu S."/>
            <person name="Liang Y."/>
            <person name="Liu Q."/>
            <person name="He Z."/>
            <person name="Tian L."/>
            <person name="Duan Y."/>
            <person name="Cai W."/>
            <person name="Li H."/>
            <person name="Song F."/>
        </authorList>
    </citation>
    <scope>NUCLEOTIDE SEQUENCE</scope>
    <source>
        <strain evidence="7">Cailab_2023a</strain>
    </source>
</reference>
<accession>A0AAW2H6A7</accession>
<evidence type="ECO:0000256" key="1">
    <source>
        <dbReference type="ARBA" id="ARBA00006474"/>
    </source>
</evidence>
<dbReference type="PROSITE" id="PS50901">
    <property type="entry name" value="FTSK"/>
    <property type="match status" value="1"/>
</dbReference>
<keyword evidence="3" id="KW-0067">ATP-binding</keyword>
<dbReference type="Gene3D" id="3.30.980.40">
    <property type="match status" value="1"/>
</dbReference>
<dbReference type="AlphaFoldDB" id="A0AAW2H6A7"/>
<dbReference type="InterPro" id="IPR036388">
    <property type="entry name" value="WH-like_DNA-bd_sf"/>
</dbReference>
<dbReference type="InterPro" id="IPR027417">
    <property type="entry name" value="P-loop_NTPase"/>
</dbReference>